<comment type="similarity">
    <text evidence="1 4">Belongs to the UDP-glycosyltransferase family.</text>
</comment>
<dbReference type="GO" id="GO:0016020">
    <property type="term" value="C:membrane"/>
    <property type="evidence" value="ECO:0007669"/>
    <property type="project" value="UniProtKB-SubCell"/>
</dbReference>
<keyword evidence="5" id="KW-1133">Transmembrane helix</keyword>
<dbReference type="InterPro" id="IPR035595">
    <property type="entry name" value="UDP_glycos_trans_CS"/>
</dbReference>
<keyword evidence="2 4" id="KW-0328">Glycosyltransferase</keyword>
<evidence type="ECO:0000313" key="6">
    <source>
        <dbReference type="EnsemblMetazoa" id="ENSAATROPP002844"/>
    </source>
</evidence>
<protein>
    <recommendedName>
        <fullName evidence="5">UDP-glucuronosyltransferase</fullName>
        <ecNumber evidence="5">2.4.1.17</ecNumber>
    </recommendedName>
</protein>
<keyword evidence="3 4" id="KW-0808">Transferase</keyword>
<dbReference type="FunFam" id="3.40.50.2000:FF:000144">
    <property type="entry name" value="UDP-glucuronosyltransferase"/>
    <property type="match status" value="1"/>
</dbReference>
<dbReference type="GO" id="GO:0015020">
    <property type="term" value="F:glucuronosyltransferase activity"/>
    <property type="evidence" value="ECO:0007669"/>
    <property type="project" value="UniProtKB-EC"/>
</dbReference>
<feature type="transmembrane region" description="Helical" evidence="5">
    <location>
        <begin position="431"/>
        <end position="458"/>
    </location>
</feature>
<dbReference type="PANTHER" id="PTHR48043:SF114">
    <property type="entry name" value="IP04436P-RELATED"/>
    <property type="match status" value="1"/>
</dbReference>
<dbReference type="InterPro" id="IPR050271">
    <property type="entry name" value="UDP-glycosyltransferase"/>
</dbReference>
<dbReference type="Gene3D" id="3.40.50.2000">
    <property type="entry name" value="Glycogen Phosphorylase B"/>
    <property type="match status" value="1"/>
</dbReference>
<name>A0AAG5CWD0_ANOAO</name>
<dbReference type="EC" id="2.4.1.17" evidence="5"/>
<dbReference type="Pfam" id="PF00201">
    <property type="entry name" value="UDPGT"/>
    <property type="match status" value="1"/>
</dbReference>
<dbReference type="PANTHER" id="PTHR48043">
    <property type="entry name" value="EG:EG0003.4 PROTEIN-RELATED"/>
    <property type="match status" value="1"/>
</dbReference>
<evidence type="ECO:0000256" key="5">
    <source>
        <dbReference type="RuleBase" id="RU362059"/>
    </source>
</evidence>
<comment type="catalytic activity">
    <reaction evidence="5">
        <text>glucuronate acceptor + UDP-alpha-D-glucuronate = acceptor beta-D-glucuronoside + UDP + H(+)</text>
        <dbReference type="Rhea" id="RHEA:21032"/>
        <dbReference type="ChEBI" id="CHEBI:15378"/>
        <dbReference type="ChEBI" id="CHEBI:58052"/>
        <dbReference type="ChEBI" id="CHEBI:58223"/>
        <dbReference type="ChEBI" id="CHEBI:132367"/>
        <dbReference type="ChEBI" id="CHEBI:132368"/>
        <dbReference type="EC" id="2.4.1.17"/>
    </reaction>
</comment>
<dbReference type="PROSITE" id="PS00375">
    <property type="entry name" value="UDPGT"/>
    <property type="match status" value="1"/>
</dbReference>
<dbReference type="EnsemblMetazoa" id="ENSAATROPT002965">
    <property type="protein sequence ID" value="ENSAATROPP002844"/>
    <property type="gene ID" value="ENSAATROPG002342"/>
</dbReference>
<keyword evidence="7" id="KW-1185">Reference proteome</keyword>
<evidence type="ECO:0000256" key="4">
    <source>
        <dbReference type="RuleBase" id="RU003718"/>
    </source>
</evidence>
<evidence type="ECO:0000256" key="2">
    <source>
        <dbReference type="ARBA" id="ARBA00022676"/>
    </source>
</evidence>
<proteinExistence type="inferred from homology"/>
<reference evidence="6" key="1">
    <citation type="submission" date="2024-04" db="UniProtKB">
        <authorList>
            <consortium name="EnsemblMetazoa"/>
        </authorList>
    </citation>
    <scope>IDENTIFICATION</scope>
    <source>
        <strain evidence="6">EBRO</strain>
    </source>
</reference>
<organism evidence="6 7">
    <name type="scientific">Anopheles atroparvus</name>
    <name type="common">European mosquito</name>
    <dbReference type="NCBI Taxonomy" id="41427"/>
    <lineage>
        <taxon>Eukaryota</taxon>
        <taxon>Metazoa</taxon>
        <taxon>Ecdysozoa</taxon>
        <taxon>Arthropoda</taxon>
        <taxon>Hexapoda</taxon>
        <taxon>Insecta</taxon>
        <taxon>Pterygota</taxon>
        <taxon>Neoptera</taxon>
        <taxon>Endopterygota</taxon>
        <taxon>Diptera</taxon>
        <taxon>Nematocera</taxon>
        <taxon>Culicoidea</taxon>
        <taxon>Culicidae</taxon>
        <taxon>Anophelinae</taxon>
        <taxon>Anopheles</taxon>
    </lineage>
</organism>
<comment type="subcellular location">
    <subcellularLocation>
        <location evidence="5">Membrane</location>
        <topology evidence="5">Single-pass membrane protein</topology>
    </subcellularLocation>
</comment>
<sequence length="484" mass="54860">MRGLAEAGHYVTVVSYFPDSNPVNNYHDLRFEGQEILTNAFNLEEFSGRSFKDNFQELFELTKWGMDSCKAALTSPAIDEIFNIHQNDPYDLVVMEYFSTDCMAGVSWMLEIPFVGLSSCALMPWHYARVGLPDTPSYIPSEFSTFSQSMAFWERAENWIVTKAVKLLYRIVEDSDNRLLREKFPGVAIPDVREIVRNTSLILVNQHYTLSGARPLVPAVLEIGGVHITKAKALPPDLQSLLNEAHEGVIVVSFGSVLRASSLPKDKRIAMIEAFKDFNHKILWKWETNMDDQPKNVFIKPWLPQRDVLCHGNVRLFVSHGGLLGISEAVHCGVPVVVMPIYGDQFLNAAALVNRGSGVRMAYESIENVTYVKHCITEGLSERKREMARKLSIAYRNRPQTPLELAIWAILNVIENGAERFERSYGAALPWIIYYSLDVILVLATIIGAMTISVWYLLKYMFFKAPKQGKDLSSKKRRVKAKKL</sequence>
<evidence type="ECO:0000256" key="3">
    <source>
        <dbReference type="ARBA" id="ARBA00022679"/>
    </source>
</evidence>
<dbReference type="InterPro" id="IPR002213">
    <property type="entry name" value="UDP_glucos_trans"/>
</dbReference>
<dbReference type="Proteomes" id="UP000075880">
    <property type="component" value="Unassembled WGS sequence"/>
</dbReference>
<dbReference type="CDD" id="cd03784">
    <property type="entry name" value="GT1_Gtf-like"/>
    <property type="match status" value="1"/>
</dbReference>
<evidence type="ECO:0000313" key="7">
    <source>
        <dbReference type="Proteomes" id="UP000075880"/>
    </source>
</evidence>
<dbReference type="FunFam" id="3.40.50.2000:FF:000050">
    <property type="entry name" value="UDP-glucuronosyltransferase"/>
    <property type="match status" value="1"/>
</dbReference>
<keyword evidence="5" id="KW-0812">Transmembrane</keyword>
<accession>A0AAG5CWD0</accession>
<evidence type="ECO:0000256" key="1">
    <source>
        <dbReference type="ARBA" id="ARBA00009995"/>
    </source>
</evidence>
<keyword evidence="5" id="KW-0472">Membrane</keyword>
<dbReference type="SUPFAM" id="SSF53756">
    <property type="entry name" value="UDP-Glycosyltransferase/glycogen phosphorylase"/>
    <property type="match status" value="1"/>
</dbReference>
<dbReference type="AlphaFoldDB" id="A0AAG5CWD0"/>